<accession>A0A974SC29</accession>
<name>A0A974SC29_9BACL</name>
<dbReference type="SUPFAM" id="SSF144020">
    <property type="entry name" value="FdhE-like"/>
    <property type="match status" value="1"/>
</dbReference>
<dbReference type="AlphaFoldDB" id="A0A974SC29"/>
<evidence type="ECO:0000313" key="2">
    <source>
        <dbReference type="Proteomes" id="UP000595841"/>
    </source>
</evidence>
<proteinExistence type="predicted"/>
<gene>
    <name evidence="1" type="ORF">JI735_25790</name>
</gene>
<dbReference type="KEGG" id="pson:JI735_25790"/>
<dbReference type="RefSeq" id="WP_020427147.1">
    <property type="nucleotide sequence ID" value="NZ_CP068595.1"/>
</dbReference>
<reference evidence="1 2" key="1">
    <citation type="submission" date="2021-01" db="EMBL/GenBank/DDBJ databases">
        <title>Whole genome sequence of Paenibacillus sonchi LMG 24727 for comparative genomics.</title>
        <authorList>
            <person name="Lee G."/>
            <person name="Kim M.-J."/>
            <person name="Lim K."/>
            <person name="Shin J.-H."/>
        </authorList>
    </citation>
    <scope>NUCLEOTIDE SEQUENCE [LARGE SCALE GENOMIC DNA]</scope>
    <source>
        <strain evidence="1 2">LMG 24727</strain>
    </source>
</reference>
<sequence>MSKNKRGKALWRTPSRSRGTCPICGSTRIKLLYFGKDPSGGKLAVCKKCDGKQVG</sequence>
<dbReference type="InterPro" id="IPR024064">
    <property type="entry name" value="FdhE-like_sf"/>
</dbReference>
<evidence type="ECO:0000313" key="1">
    <source>
        <dbReference type="EMBL" id="QQZ59949.1"/>
    </source>
</evidence>
<dbReference type="Proteomes" id="UP000595841">
    <property type="component" value="Chromosome"/>
</dbReference>
<protein>
    <submittedName>
        <fullName evidence="1">Uncharacterized protein</fullName>
    </submittedName>
</protein>
<organism evidence="1 2">
    <name type="scientific">Paenibacillus sonchi</name>
    <dbReference type="NCBI Taxonomy" id="373687"/>
    <lineage>
        <taxon>Bacteria</taxon>
        <taxon>Bacillati</taxon>
        <taxon>Bacillota</taxon>
        <taxon>Bacilli</taxon>
        <taxon>Bacillales</taxon>
        <taxon>Paenibacillaceae</taxon>
        <taxon>Paenibacillus</taxon>
        <taxon>Paenibacillus sonchi group</taxon>
    </lineage>
</organism>
<dbReference type="EMBL" id="CP068595">
    <property type="protein sequence ID" value="QQZ59949.1"/>
    <property type="molecule type" value="Genomic_DNA"/>
</dbReference>
<keyword evidence="2" id="KW-1185">Reference proteome</keyword>